<dbReference type="SMART" id="SM00369">
    <property type="entry name" value="LRR_TYP"/>
    <property type="match status" value="6"/>
</dbReference>
<dbReference type="InterPro" id="IPR046959">
    <property type="entry name" value="PRK1-6/SRF4-like"/>
</dbReference>
<dbReference type="InterPro" id="IPR032675">
    <property type="entry name" value="LRR_dom_sf"/>
</dbReference>
<name>A0A8D7ALJ2_MUSAM</name>
<dbReference type="GO" id="GO:0004674">
    <property type="term" value="F:protein serine/threonine kinase activity"/>
    <property type="evidence" value="ECO:0007669"/>
    <property type="project" value="UniProtKB-EC"/>
</dbReference>
<keyword evidence="4" id="KW-0812">Transmembrane</keyword>
<dbReference type="EMBL" id="HG996468">
    <property type="protein sequence ID" value="CAG1851439.1"/>
    <property type="molecule type" value="Genomic_DNA"/>
</dbReference>
<dbReference type="GO" id="GO:0005524">
    <property type="term" value="F:ATP binding"/>
    <property type="evidence" value="ECO:0007669"/>
    <property type="project" value="InterPro"/>
</dbReference>
<dbReference type="FunFam" id="3.30.200.20:FF:000433">
    <property type="entry name" value="Predicted protein"/>
    <property type="match status" value="1"/>
</dbReference>
<keyword evidence="1" id="KW-0433">Leucine-rich repeat</keyword>
<keyword evidence="5" id="KW-0732">Signal</keyword>
<dbReference type="PROSITE" id="PS50011">
    <property type="entry name" value="PROTEIN_KINASE_DOM"/>
    <property type="match status" value="1"/>
</dbReference>
<dbReference type="Pfam" id="PF07714">
    <property type="entry name" value="PK_Tyr_Ser-Thr"/>
    <property type="match status" value="1"/>
</dbReference>
<keyword evidence="4" id="KW-1133">Transmembrane helix</keyword>
<feature type="region of interest" description="Disordered" evidence="3">
    <location>
        <begin position="851"/>
        <end position="902"/>
    </location>
</feature>
<protein>
    <submittedName>
        <fullName evidence="7">(wild Malaysian banana) hypothetical protein</fullName>
    </submittedName>
</protein>
<dbReference type="FunFam" id="1.10.510.10:FF:000448">
    <property type="entry name" value="Putative LRR receptor-like serine/threonine-protein kinase"/>
    <property type="match status" value="1"/>
</dbReference>
<dbReference type="AlphaFoldDB" id="A0A8D7ALJ2"/>
<keyword evidence="4" id="KW-0472">Membrane</keyword>
<dbReference type="InterPro" id="IPR011009">
    <property type="entry name" value="Kinase-like_dom_sf"/>
</dbReference>
<dbReference type="InterPro" id="IPR001245">
    <property type="entry name" value="Ser-Thr/Tyr_kinase_cat_dom"/>
</dbReference>
<evidence type="ECO:0000259" key="6">
    <source>
        <dbReference type="PROSITE" id="PS50011"/>
    </source>
</evidence>
<dbReference type="FunFam" id="3.80.10.10:FF:000383">
    <property type="entry name" value="Leucine-rich repeat receptor protein kinase EMS1"/>
    <property type="match status" value="1"/>
</dbReference>
<dbReference type="InterPro" id="IPR000719">
    <property type="entry name" value="Prot_kinase_dom"/>
</dbReference>
<evidence type="ECO:0000256" key="2">
    <source>
        <dbReference type="ARBA" id="ARBA00022737"/>
    </source>
</evidence>
<feature type="compositionally biased region" description="Basic and acidic residues" evidence="3">
    <location>
        <begin position="887"/>
        <end position="902"/>
    </location>
</feature>
<feature type="transmembrane region" description="Helical" evidence="4">
    <location>
        <begin position="451"/>
        <end position="474"/>
    </location>
</feature>
<evidence type="ECO:0000256" key="4">
    <source>
        <dbReference type="SAM" id="Phobius"/>
    </source>
</evidence>
<dbReference type="InterPro" id="IPR003591">
    <property type="entry name" value="Leu-rich_rpt_typical-subtyp"/>
</dbReference>
<evidence type="ECO:0000256" key="1">
    <source>
        <dbReference type="ARBA" id="ARBA00022614"/>
    </source>
</evidence>
<feature type="chain" id="PRO_5034666559" evidence="5">
    <location>
        <begin position="26"/>
        <end position="902"/>
    </location>
</feature>
<dbReference type="Pfam" id="PF23598">
    <property type="entry name" value="LRR_14"/>
    <property type="match status" value="1"/>
</dbReference>
<dbReference type="PRINTS" id="PR00019">
    <property type="entry name" value="LEURICHRPT"/>
</dbReference>
<dbReference type="Gene3D" id="1.10.510.10">
    <property type="entry name" value="Transferase(Phosphotransferase) domain 1"/>
    <property type="match status" value="1"/>
</dbReference>
<feature type="signal peptide" evidence="5">
    <location>
        <begin position="1"/>
        <end position="25"/>
    </location>
</feature>
<organism evidence="7">
    <name type="scientific">Musa acuminata subsp. malaccensis</name>
    <name type="common">Wild banana</name>
    <name type="synonym">Musa malaccensis</name>
    <dbReference type="NCBI Taxonomy" id="214687"/>
    <lineage>
        <taxon>Eukaryota</taxon>
        <taxon>Viridiplantae</taxon>
        <taxon>Streptophyta</taxon>
        <taxon>Embryophyta</taxon>
        <taxon>Tracheophyta</taxon>
        <taxon>Spermatophyta</taxon>
        <taxon>Magnoliopsida</taxon>
        <taxon>Liliopsida</taxon>
        <taxon>Zingiberales</taxon>
        <taxon>Musaceae</taxon>
        <taxon>Musa</taxon>
    </lineage>
</organism>
<evidence type="ECO:0000256" key="3">
    <source>
        <dbReference type="SAM" id="MobiDB-lite"/>
    </source>
</evidence>
<dbReference type="PANTHER" id="PTHR48007">
    <property type="entry name" value="LEUCINE-RICH REPEAT RECEPTOR-LIKE PROTEIN KINASE PXC1"/>
    <property type="match status" value="1"/>
</dbReference>
<dbReference type="Gene3D" id="3.80.10.10">
    <property type="entry name" value="Ribonuclease Inhibitor"/>
    <property type="match status" value="3"/>
</dbReference>
<dbReference type="InterPro" id="IPR055414">
    <property type="entry name" value="LRR_R13L4/SHOC2-like"/>
</dbReference>
<sequence>MPRVAAAVVALVLVLVVALWCAAAAQNLSSVSDLSGLYSLRASLGLRARDWPRRVEPCTSWAGVACSAAGRVLGVDLSGLRRTRLGRQNPRFAVDGLRNLTQLRSFNATGFALPGPIPDWFGRDLAPTFAVLVLRDASVLGSIPDSLSGAAGLTVLVLARNAITGNIPPTLGQLGNLTVLDLSRNVLSGSIPTSFGALVNLSYLDLSSNFLSGPVPLALGTIRDLKTLILGNNSLTGSIAAQLGDLSSLTVLDLSFNSLAGSLPDDLQNLRSLQNLSLGNNSLSGSLSADLFASLTRLQSIKLSHNHFSGALPDSLWSLSELRVFDVSFNNLTGILPDLTPAVVNENISGALFDLSSNLYYGSISSRFGRIFTEFVMVDISNNYLEGALPVDTASNNITFGLNCFEDAINQRKPEECLQFYTERGLPYDGNVTQSPHPSSTSKKGHRNLKYILIGTLGGTLVLMISILLLVYCLKRSGGPRVEQQESGGAEGPPGDGTQASSVVVNLSAVGEAFHYEQLVRATSGFSDVNLIKHGHSGDIYRGVLESGVSVVVKRINVQVRKDAYAAELDLFSKGLHRRLVPFIGHCLENENENENEKFLVYKYVPNGDLCSALQRKPEPEEGFHSLDWLKRLKIATGIAEALCYFHHECSPPLVHRDIQASSILLDDKFEVRLSSLSEVCAQEGEAHQNVITRLLRKSQKIERFGRVNRPPATCAYDVYCFGKILLELVTGKLGISGSSDATINEMLDHTLPYINMYEKGLVAKIVDPFLVVDEDHLEEVWAMAIVAKSCLDPKPSRRPPMRHILKALENPLKVVREDNNSGSARLRATSSRGSWNAAFMGSWRRSSSEIASVPGQLREDQLLRRSGTTRSQGSGGEQSFSRKRPSKEIFPEPSGLRDMDD</sequence>
<dbReference type="SUPFAM" id="SSF56112">
    <property type="entry name" value="Protein kinase-like (PK-like)"/>
    <property type="match status" value="1"/>
</dbReference>
<gene>
    <name evidence="7" type="ORF">GSMUA_191270.1</name>
</gene>
<dbReference type="SUPFAM" id="SSF52058">
    <property type="entry name" value="L domain-like"/>
    <property type="match status" value="1"/>
</dbReference>
<feature type="domain" description="Protein kinase" evidence="6">
    <location>
        <begin position="526"/>
        <end position="814"/>
    </location>
</feature>
<dbReference type="Gene3D" id="3.30.200.20">
    <property type="entry name" value="Phosphorylase Kinase, domain 1"/>
    <property type="match status" value="1"/>
</dbReference>
<reference evidence="7" key="1">
    <citation type="submission" date="2021-03" db="EMBL/GenBank/DDBJ databases">
        <authorList>
            <consortium name="Genoscope - CEA"/>
            <person name="William W."/>
        </authorList>
    </citation>
    <scope>NUCLEOTIDE SEQUENCE</scope>
    <source>
        <strain evidence="7">Doubled-haploid Pahang</strain>
    </source>
</reference>
<evidence type="ECO:0000256" key="5">
    <source>
        <dbReference type="SAM" id="SignalP"/>
    </source>
</evidence>
<accession>A0A8D7ALJ2</accession>
<evidence type="ECO:0000313" key="7">
    <source>
        <dbReference type="EMBL" id="CAG1851439.1"/>
    </source>
</evidence>
<proteinExistence type="predicted"/>
<dbReference type="PANTHER" id="PTHR48007:SF81">
    <property type="entry name" value="PROTEIN KINASE DOMAIN-CONTAINING PROTEIN"/>
    <property type="match status" value="1"/>
</dbReference>
<keyword evidence="2" id="KW-0677">Repeat</keyword>